<name>A0A975D497_9SPHN</name>
<dbReference type="AlphaFoldDB" id="A0A975D497"/>
<organism evidence="2 3">
    <name type="scientific">Rhizorhabdus wittichii</name>
    <dbReference type="NCBI Taxonomy" id="160791"/>
    <lineage>
        <taxon>Bacteria</taxon>
        <taxon>Pseudomonadati</taxon>
        <taxon>Pseudomonadota</taxon>
        <taxon>Alphaproteobacteria</taxon>
        <taxon>Sphingomonadales</taxon>
        <taxon>Sphingomonadaceae</taxon>
        <taxon>Rhizorhabdus</taxon>
    </lineage>
</organism>
<evidence type="ECO:0000313" key="2">
    <source>
        <dbReference type="EMBL" id="QTH22001.1"/>
    </source>
</evidence>
<reference evidence="2" key="1">
    <citation type="submission" date="2020-07" db="EMBL/GenBank/DDBJ databases">
        <authorList>
            <person name="Camacho E."/>
        </authorList>
    </citation>
    <scope>NUCLEOTIDE SEQUENCE</scope>
    <source>
        <strain evidence="2">MPO218</strain>
    </source>
</reference>
<dbReference type="PROSITE" id="PS51257">
    <property type="entry name" value="PROKAR_LIPOPROTEIN"/>
    <property type="match status" value="1"/>
</dbReference>
<reference evidence="2" key="2">
    <citation type="submission" date="2021-04" db="EMBL/GenBank/DDBJ databases">
        <title>Isolation and genomic analysis of the ibuprofen-degrading bacterium Sphingomonas strain MPO218.</title>
        <authorList>
            <person name="Aulestia M."/>
            <person name="Flores A."/>
            <person name="Mangas E.L."/>
            <person name="Perez-Pulido A.J."/>
            <person name="Santero E."/>
            <person name="Camacho E.M."/>
        </authorList>
    </citation>
    <scope>NUCLEOTIDE SEQUENCE</scope>
    <source>
        <strain evidence="2">MPO218</strain>
    </source>
</reference>
<dbReference type="RefSeq" id="WP_208633023.1">
    <property type="nucleotide sequence ID" value="NZ_CP059319.1"/>
</dbReference>
<dbReference type="EMBL" id="CP059319">
    <property type="protein sequence ID" value="QTH22001.1"/>
    <property type="molecule type" value="Genomic_DNA"/>
</dbReference>
<accession>A0A975D497</accession>
<evidence type="ECO:0008006" key="4">
    <source>
        <dbReference type="Google" id="ProtNLM"/>
    </source>
</evidence>
<dbReference type="InterPro" id="IPR037873">
    <property type="entry name" value="BamE-like"/>
</dbReference>
<dbReference type="Proteomes" id="UP000664914">
    <property type="component" value="Chromosome"/>
</dbReference>
<evidence type="ECO:0000313" key="3">
    <source>
        <dbReference type="Proteomes" id="UP000664914"/>
    </source>
</evidence>
<dbReference type="Gene3D" id="3.30.1450.10">
    <property type="match status" value="1"/>
</dbReference>
<evidence type="ECO:0000256" key="1">
    <source>
        <dbReference type="ARBA" id="ARBA00022729"/>
    </source>
</evidence>
<keyword evidence="1" id="KW-0732">Signal</keyword>
<protein>
    <recommendedName>
        <fullName evidence="4">DUF3862 domain-containing protein</fullName>
    </recommendedName>
</protein>
<proteinExistence type="predicted"/>
<sequence length="113" mass="12473">MRNGVIAATLMLLTSCDREPTEVERAQANIRAAREGRPIDLGPIDMSVYSGVHEGMTYEEVRGRLARSGEELSSNEIAGIKTVMYQWSNPDGSNMNAIFQNGRLVQKAQFGLK</sequence>
<gene>
    <name evidence="2" type="ORF">HRJ34_00205</name>
</gene>